<feature type="region of interest" description="Disordered" evidence="1">
    <location>
        <begin position="187"/>
        <end position="212"/>
    </location>
</feature>
<name>A0A087XN08_POEFO</name>
<evidence type="ECO:0000313" key="3">
    <source>
        <dbReference type="Ensembl" id="ENSPFOP00000007161.1"/>
    </source>
</evidence>
<evidence type="ECO:0000313" key="4">
    <source>
        <dbReference type="Proteomes" id="UP000028760"/>
    </source>
</evidence>
<evidence type="ECO:0000256" key="2">
    <source>
        <dbReference type="SAM" id="SignalP"/>
    </source>
</evidence>
<dbReference type="KEGG" id="pfor:103134037"/>
<accession>A0A087XN08</accession>
<protein>
    <submittedName>
        <fullName evidence="3">Uncharacterized LOC103134037</fullName>
    </submittedName>
</protein>
<keyword evidence="2" id="KW-0732">Signal</keyword>
<keyword evidence="4" id="KW-1185">Reference proteome</keyword>
<dbReference type="AlphaFoldDB" id="A0A087XN08"/>
<feature type="signal peptide" evidence="2">
    <location>
        <begin position="1"/>
        <end position="18"/>
    </location>
</feature>
<dbReference type="OrthoDB" id="9938040at2759"/>
<dbReference type="Proteomes" id="UP000028760">
    <property type="component" value="Unassembled WGS sequence"/>
</dbReference>
<dbReference type="OMA" id="DPRMRIW"/>
<dbReference type="RefSeq" id="XP_007546153.1">
    <property type="nucleotide sequence ID" value="XM_007546091.2"/>
</dbReference>
<reference evidence="4" key="1">
    <citation type="submission" date="2013-10" db="EMBL/GenBank/DDBJ databases">
        <authorList>
            <person name="Schartl M."/>
            <person name="Warren W."/>
        </authorList>
    </citation>
    <scope>NUCLEOTIDE SEQUENCE [LARGE SCALE GENOMIC DNA]</scope>
    <source>
        <strain evidence="4">female</strain>
    </source>
</reference>
<feature type="chain" id="PRO_5001833216" evidence="2">
    <location>
        <begin position="19"/>
        <end position="212"/>
    </location>
</feature>
<organism evidence="3 4">
    <name type="scientific">Poecilia formosa</name>
    <name type="common">Amazon molly</name>
    <name type="synonym">Limia formosa</name>
    <dbReference type="NCBI Taxonomy" id="48698"/>
    <lineage>
        <taxon>Eukaryota</taxon>
        <taxon>Metazoa</taxon>
        <taxon>Chordata</taxon>
        <taxon>Craniata</taxon>
        <taxon>Vertebrata</taxon>
        <taxon>Euteleostomi</taxon>
        <taxon>Actinopterygii</taxon>
        <taxon>Neopterygii</taxon>
        <taxon>Teleostei</taxon>
        <taxon>Neoteleostei</taxon>
        <taxon>Acanthomorphata</taxon>
        <taxon>Ovalentaria</taxon>
        <taxon>Atherinomorphae</taxon>
        <taxon>Cyprinodontiformes</taxon>
        <taxon>Poeciliidae</taxon>
        <taxon>Poeciliinae</taxon>
        <taxon>Poecilia</taxon>
    </lineage>
</organism>
<sequence length="212" mass="24650">MIRVSIIVGVLLMLSVNAKPLNKPSDEHLEQRVVFIDDKGKLSWGADVEPPEDMDRIEYEVDPRMRIWNSGQEKHYLKPEEDLDEIYHPSIVELQAQVREFGYQAQGKEDDQHSPAQMEQVVYLQPEEDMDDTYHKEPLLPALQRDVAEAAAPVDLPSQRKYTEPEEDLDDLYHRKFDMPVLQQKVAEAPVDIPSQRKYTKPEEDLDGLYHQ</sequence>
<dbReference type="EMBL" id="AYCK01002059">
    <property type="status" value="NOT_ANNOTATED_CDS"/>
    <property type="molecule type" value="Genomic_DNA"/>
</dbReference>
<feature type="region of interest" description="Disordered" evidence="1">
    <location>
        <begin position="151"/>
        <end position="170"/>
    </location>
</feature>
<proteinExistence type="predicted"/>
<feature type="compositionally biased region" description="Basic and acidic residues" evidence="1">
    <location>
        <begin position="200"/>
        <end position="212"/>
    </location>
</feature>
<evidence type="ECO:0000256" key="1">
    <source>
        <dbReference type="SAM" id="MobiDB-lite"/>
    </source>
</evidence>
<dbReference type="Ensembl" id="ENSPFOT00000007173.1">
    <property type="protein sequence ID" value="ENSPFOP00000007161.1"/>
    <property type="gene ID" value="ENSPFOG00000007258.1"/>
</dbReference>
<reference evidence="3" key="2">
    <citation type="submission" date="2025-08" db="UniProtKB">
        <authorList>
            <consortium name="Ensembl"/>
        </authorList>
    </citation>
    <scope>IDENTIFICATION</scope>
</reference>
<reference evidence="3" key="3">
    <citation type="submission" date="2025-09" db="UniProtKB">
        <authorList>
            <consortium name="Ensembl"/>
        </authorList>
    </citation>
    <scope>IDENTIFICATION</scope>
</reference>
<dbReference type="GeneID" id="103134037"/>